<comment type="caution">
    <text evidence="9">The sequence shown here is derived from an EMBL/GenBank/DDBJ whole genome shotgun (WGS) entry which is preliminary data.</text>
</comment>
<evidence type="ECO:0000256" key="6">
    <source>
        <dbReference type="ARBA" id="ARBA00023242"/>
    </source>
</evidence>
<reference evidence="9" key="1">
    <citation type="submission" date="2022-12" db="EMBL/GenBank/DDBJ databases">
        <authorList>
            <person name="Brejova B."/>
        </authorList>
    </citation>
    <scope>NUCLEOTIDE SEQUENCE</scope>
</reference>
<keyword evidence="4" id="KW-0963">Cytoplasm</keyword>
<evidence type="ECO:0000313" key="10">
    <source>
        <dbReference type="Proteomes" id="UP001152885"/>
    </source>
</evidence>
<dbReference type="PANTHER" id="PTHR10997:SF28">
    <property type="entry name" value="IMPORTIN BETA SMX1"/>
    <property type="match status" value="1"/>
</dbReference>
<dbReference type="OrthoDB" id="760868at2759"/>
<dbReference type="Pfam" id="PF08506">
    <property type="entry name" value="Cse1"/>
    <property type="match status" value="1"/>
</dbReference>
<dbReference type="PROSITE" id="PS50166">
    <property type="entry name" value="IMPORTIN_B_NT"/>
    <property type="match status" value="1"/>
</dbReference>
<evidence type="ECO:0000256" key="2">
    <source>
        <dbReference type="ARBA" id="ARBA00004496"/>
    </source>
</evidence>
<dbReference type="SUPFAM" id="SSF48371">
    <property type="entry name" value="ARM repeat"/>
    <property type="match status" value="1"/>
</dbReference>
<dbReference type="GO" id="GO:0006606">
    <property type="term" value="P:protein import into nucleus"/>
    <property type="evidence" value="ECO:0007669"/>
    <property type="project" value="TreeGrafter"/>
</dbReference>
<proteinExistence type="predicted"/>
<keyword evidence="7" id="KW-0175">Coiled coil</keyword>
<feature type="coiled-coil region" evidence="7">
    <location>
        <begin position="3"/>
        <end position="34"/>
    </location>
</feature>
<comment type="subcellular location">
    <subcellularLocation>
        <location evidence="2">Cytoplasm</location>
    </subcellularLocation>
    <subcellularLocation>
        <location evidence="1">Nucleus</location>
    </subcellularLocation>
</comment>
<keyword evidence="3" id="KW-0813">Transport</keyword>
<keyword evidence="5" id="KW-0653">Protein transport</keyword>
<dbReference type="GO" id="GO:0031267">
    <property type="term" value="F:small GTPase binding"/>
    <property type="evidence" value="ECO:0007669"/>
    <property type="project" value="InterPro"/>
</dbReference>
<evidence type="ECO:0000259" key="8">
    <source>
        <dbReference type="PROSITE" id="PS50166"/>
    </source>
</evidence>
<evidence type="ECO:0000313" key="9">
    <source>
        <dbReference type="EMBL" id="CAI5756391.1"/>
    </source>
</evidence>
<organism evidence="9 10">
    <name type="scientific">Candida verbasci</name>
    <dbReference type="NCBI Taxonomy" id="1227364"/>
    <lineage>
        <taxon>Eukaryota</taxon>
        <taxon>Fungi</taxon>
        <taxon>Dikarya</taxon>
        <taxon>Ascomycota</taxon>
        <taxon>Saccharomycotina</taxon>
        <taxon>Pichiomycetes</taxon>
        <taxon>Debaryomycetaceae</taxon>
        <taxon>Candida/Lodderomyces clade</taxon>
        <taxon>Candida</taxon>
    </lineage>
</organism>
<evidence type="ECO:0000256" key="1">
    <source>
        <dbReference type="ARBA" id="ARBA00004123"/>
    </source>
</evidence>
<dbReference type="InterPro" id="IPR016024">
    <property type="entry name" value="ARM-type_fold"/>
</dbReference>
<evidence type="ECO:0000256" key="4">
    <source>
        <dbReference type="ARBA" id="ARBA00022490"/>
    </source>
</evidence>
<dbReference type="Proteomes" id="UP001152885">
    <property type="component" value="Unassembled WGS sequence"/>
</dbReference>
<dbReference type="SMART" id="SM00913">
    <property type="entry name" value="IBN_N"/>
    <property type="match status" value="1"/>
</dbReference>
<dbReference type="GO" id="GO:0005635">
    <property type="term" value="C:nuclear envelope"/>
    <property type="evidence" value="ECO:0007669"/>
    <property type="project" value="TreeGrafter"/>
</dbReference>
<keyword evidence="10" id="KW-1185">Reference proteome</keyword>
<dbReference type="PANTHER" id="PTHR10997">
    <property type="entry name" value="IMPORTIN-7, 8, 11"/>
    <property type="match status" value="1"/>
</dbReference>
<dbReference type="InterPro" id="IPR013713">
    <property type="entry name" value="XPO2_central"/>
</dbReference>
<dbReference type="InterPro" id="IPR001494">
    <property type="entry name" value="Importin-beta_N"/>
</dbReference>
<evidence type="ECO:0000256" key="5">
    <source>
        <dbReference type="ARBA" id="ARBA00022927"/>
    </source>
</evidence>
<dbReference type="Pfam" id="PF03810">
    <property type="entry name" value="IBN_N"/>
    <property type="match status" value="1"/>
</dbReference>
<dbReference type="InterPro" id="IPR011989">
    <property type="entry name" value="ARM-like"/>
</dbReference>
<dbReference type="AlphaFoldDB" id="A0A9W4X8L8"/>
<feature type="domain" description="Importin N-terminal" evidence="8">
    <location>
        <begin position="24"/>
        <end position="97"/>
    </location>
</feature>
<dbReference type="GO" id="GO:0005829">
    <property type="term" value="C:cytosol"/>
    <property type="evidence" value="ECO:0007669"/>
    <property type="project" value="TreeGrafter"/>
</dbReference>
<accession>A0A9W4X8L8</accession>
<dbReference type="EMBL" id="CANTUO010000001">
    <property type="protein sequence ID" value="CAI5756391.1"/>
    <property type="molecule type" value="Genomic_DNA"/>
</dbReference>
<evidence type="ECO:0000256" key="7">
    <source>
        <dbReference type="SAM" id="Coils"/>
    </source>
</evidence>
<protein>
    <recommendedName>
        <fullName evidence="8">Importin N-terminal domain-containing protein</fullName>
    </recommendedName>
</protein>
<gene>
    <name evidence="9" type="ORF">CANVERA_P0907</name>
</gene>
<keyword evidence="6" id="KW-0539">Nucleus</keyword>
<dbReference type="Gene3D" id="1.25.10.10">
    <property type="entry name" value="Leucine-rich Repeat Variant"/>
    <property type="match status" value="1"/>
</dbReference>
<sequence>MDKQQLIKALNGTINNNEQVRKQSEQQLKLYEQQAGFTNYLLDVINDDGLLPGAIFFKNRINNYWVVPENNKQSVDLFIKDSEKELIKENLISTLIKVYKNTPLKIQLSISLNNILSFEKWNEMVPLIKNLLKQDEDHVYVGLICLFEYCKNYRYDGESTNPVFEEVTVEIFPILEELTKNLINHDRDDMLYLIIKTFKFVTFFYVPAYFQNKLGSWCQLHIEIINKLSNRESKTIKWCFGNLNRLLTKNGGFQTKKSQFVEMFLSFIPEILKSYWEFIEKWSSDKSWLNENALFHLISFIEQVVETPYWSLIEEKLNAIINHVIFPTLQATQDTIELYEDDPNEYFRRFFDINREQNTSDVASINFIYRLGEKQPQSINLIIEIVNEKFNANDLKEIEACFRILSTLSFKLEQSNLPIDQMLFNYVYPKLKSEPWLIARACDTIAMFNHNYSDINILQQIFQRITECFQSDSIPIQLTAADALATLINEDVICEQIQDQSPQIMNNLLEKSKHFESEILTNIMDKFVEKFAKNLQPYAIELATKLIENFLNIANDLLDSHNEEKEYQAAGILNTLVTLIISMSNVPQVVLQLENVLENLIKFIIDNAMIQFITECIEILENLIITDVSPTVWNLYDYILDSFDIYAYEYFDQFQPFFEVIINKGFKNLTIDNNHVQKLISINFNVLKSDNVDPVFAHLAFENIELILLSIKSDQLLAPLLGEIFEIFKSFETEDLFDGYMLHYLSILRIFFASFYINSNLTIEFLKSQNFIQEFFKLWIKYSNDFQSVYGCKLQILASMSILSSNLELQDLIHELVDILLNNLSTLPIAIKKRAQILQNELTYEVEYDDDAELEALKETPIDTLNVIDYIVSNLQSMEQTKYQSLFNDLDDYKKELITDLINK</sequence>
<evidence type="ECO:0000256" key="3">
    <source>
        <dbReference type="ARBA" id="ARBA00022448"/>
    </source>
</evidence>
<name>A0A9W4X8L8_9ASCO</name>